<evidence type="ECO:0000256" key="1">
    <source>
        <dbReference type="SAM" id="MobiDB-lite"/>
    </source>
</evidence>
<dbReference type="EMBL" id="JBCAWK010000008">
    <property type="protein sequence ID" value="KAK8850593.1"/>
    <property type="molecule type" value="Genomic_DNA"/>
</dbReference>
<accession>A0AAW0YXF3</accession>
<evidence type="ECO:0000259" key="2">
    <source>
        <dbReference type="PROSITE" id="PS50833"/>
    </source>
</evidence>
<dbReference type="GO" id="GO:0000470">
    <property type="term" value="P:maturation of LSU-rRNA"/>
    <property type="evidence" value="ECO:0007669"/>
    <property type="project" value="TreeGrafter"/>
</dbReference>
<feature type="compositionally biased region" description="Acidic residues" evidence="1">
    <location>
        <begin position="100"/>
        <end position="119"/>
    </location>
</feature>
<keyword evidence="4" id="KW-1185">Reference proteome</keyword>
<dbReference type="PANTHER" id="PTHR22734">
    <property type="entry name" value="U3 SMALL NUCLEOLAR RIBONUCLEOPROTEIN PROTEIN IMP4"/>
    <property type="match status" value="1"/>
</dbReference>
<dbReference type="SUPFAM" id="SSF52954">
    <property type="entry name" value="Class II aaRS ABD-related"/>
    <property type="match status" value="1"/>
</dbReference>
<dbReference type="RefSeq" id="XP_066802024.1">
    <property type="nucleotide sequence ID" value="XM_066947610.1"/>
</dbReference>
<feature type="compositionally biased region" description="Acidic residues" evidence="1">
    <location>
        <begin position="137"/>
        <end position="165"/>
    </location>
</feature>
<dbReference type="PROSITE" id="PS50833">
    <property type="entry name" value="BRIX"/>
    <property type="match status" value="1"/>
</dbReference>
<feature type="region of interest" description="Disordered" evidence="1">
    <location>
        <begin position="1"/>
        <end position="183"/>
    </location>
</feature>
<dbReference type="KEGG" id="kne:92181770"/>
<feature type="compositionally biased region" description="Basic and acidic residues" evidence="1">
    <location>
        <begin position="23"/>
        <end position="43"/>
    </location>
</feature>
<evidence type="ECO:0000313" key="3">
    <source>
        <dbReference type="EMBL" id="KAK8850593.1"/>
    </source>
</evidence>
<feature type="region of interest" description="Disordered" evidence="1">
    <location>
        <begin position="363"/>
        <end position="429"/>
    </location>
</feature>
<dbReference type="PANTHER" id="PTHR22734:SF3">
    <property type="entry name" value="RIBOSOME PRODUCTION FACTOR 1"/>
    <property type="match status" value="1"/>
</dbReference>
<dbReference type="GeneID" id="92181770"/>
<name>A0AAW0YXF3_9TREE</name>
<sequence>MGRGDKIKNADKRSDQHRKSKRERGQAKLQRRLEIKKAEKDKTNGAALRAARLAKNVPKTLDNTRQFDSTSYLTADPATLRDLEKRAEEASRMINGEMPSSDDEEDESDEEESDDDAEMPEAGPSRTKTVAPNGPDADGDEDDDDNDEEAEGGAEEEEDAEEDQTTTEPVQIHPPPKILITTSPSPCKYTYQFVDDLKNVFPGGEFFKRPKGRGFEIGRVARWAGKRGYGALIVVNEDHKSPNAITLINLPAGPTAFFRLSSVIPSANLFGHARPTPHSPELILNNFTTLLGNSVGRLFGSLFPPQPQFRGRQVVTLHNQRDFLFFRRHRYMFSSAISAKLQEIGPRFTLKLRWLRKGLPSVTAPDGRAPIGGDAEAASDEEMDGDEDAEEIARQEKQDEDAAMAEIGKPQTGKGKTTHGEIKVPALDEEQEYEWKWKPKMEVSRRTFFL</sequence>
<protein>
    <recommendedName>
        <fullName evidence="2">Brix domain-containing protein</fullName>
    </recommendedName>
</protein>
<feature type="compositionally biased region" description="Acidic residues" evidence="1">
    <location>
        <begin position="377"/>
        <end position="390"/>
    </location>
</feature>
<dbReference type="GO" id="GO:0000460">
    <property type="term" value="P:maturation of 5.8S rRNA"/>
    <property type="evidence" value="ECO:0007669"/>
    <property type="project" value="TreeGrafter"/>
</dbReference>
<organism evidence="3 4">
    <name type="scientific">Kwoniella newhampshirensis</name>
    <dbReference type="NCBI Taxonomy" id="1651941"/>
    <lineage>
        <taxon>Eukaryota</taxon>
        <taxon>Fungi</taxon>
        <taxon>Dikarya</taxon>
        <taxon>Basidiomycota</taxon>
        <taxon>Agaricomycotina</taxon>
        <taxon>Tremellomycetes</taxon>
        <taxon>Tremellales</taxon>
        <taxon>Cryptococcaceae</taxon>
        <taxon>Kwoniella</taxon>
    </lineage>
</organism>
<dbReference type="InterPro" id="IPR007109">
    <property type="entry name" value="Brix"/>
</dbReference>
<dbReference type="InterPro" id="IPR044281">
    <property type="entry name" value="IMP4/RPF1"/>
</dbReference>
<feature type="compositionally biased region" description="Basic and acidic residues" evidence="1">
    <location>
        <begin position="1"/>
        <end position="14"/>
    </location>
</feature>
<dbReference type="GO" id="GO:0030687">
    <property type="term" value="C:preribosome, large subunit precursor"/>
    <property type="evidence" value="ECO:0007669"/>
    <property type="project" value="TreeGrafter"/>
</dbReference>
<gene>
    <name evidence="3" type="ORF">IAR55_004512</name>
</gene>
<dbReference type="GO" id="GO:0005730">
    <property type="term" value="C:nucleolus"/>
    <property type="evidence" value="ECO:0007669"/>
    <property type="project" value="TreeGrafter"/>
</dbReference>
<dbReference type="Gene3D" id="3.40.50.10480">
    <property type="entry name" value="Probable brix-domain ribosomal biogenesis protein"/>
    <property type="match status" value="1"/>
</dbReference>
<dbReference type="Proteomes" id="UP001388673">
    <property type="component" value="Unassembled WGS sequence"/>
</dbReference>
<dbReference type="SMART" id="SM00879">
    <property type="entry name" value="Brix"/>
    <property type="match status" value="1"/>
</dbReference>
<evidence type="ECO:0000313" key="4">
    <source>
        <dbReference type="Proteomes" id="UP001388673"/>
    </source>
</evidence>
<feature type="compositionally biased region" description="Basic and acidic residues" evidence="1">
    <location>
        <begin position="79"/>
        <end position="91"/>
    </location>
</feature>
<dbReference type="GO" id="GO:0042134">
    <property type="term" value="F:rRNA primary transcript binding"/>
    <property type="evidence" value="ECO:0007669"/>
    <property type="project" value="InterPro"/>
</dbReference>
<dbReference type="Pfam" id="PF04427">
    <property type="entry name" value="Brix"/>
    <property type="match status" value="1"/>
</dbReference>
<dbReference type="AlphaFoldDB" id="A0AAW0YXF3"/>
<proteinExistence type="predicted"/>
<reference evidence="3 4" key="1">
    <citation type="journal article" date="2024" name="bioRxiv">
        <title>Comparative genomics of Cryptococcus and Kwoniella reveals pathogenesis evolution and contrasting karyotype dynamics via intercentromeric recombination or chromosome fusion.</title>
        <authorList>
            <person name="Coelho M.A."/>
            <person name="David-Palma M."/>
            <person name="Shea T."/>
            <person name="Bowers K."/>
            <person name="McGinley-Smith S."/>
            <person name="Mohammad A.W."/>
            <person name="Gnirke A."/>
            <person name="Yurkov A.M."/>
            <person name="Nowrousian M."/>
            <person name="Sun S."/>
            <person name="Cuomo C.A."/>
            <person name="Heitman J."/>
        </authorList>
    </citation>
    <scope>NUCLEOTIDE SEQUENCE [LARGE SCALE GENOMIC DNA]</scope>
    <source>
        <strain evidence="3 4">CBS 13917</strain>
    </source>
</reference>
<feature type="compositionally biased region" description="Polar residues" evidence="1">
    <location>
        <begin position="61"/>
        <end position="73"/>
    </location>
</feature>
<feature type="domain" description="Brix" evidence="2">
    <location>
        <begin position="176"/>
        <end position="361"/>
    </location>
</feature>
<comment type="caution">
    <text evidence="3">The sequence shown here is derived from an EMBL/GenBank/DDBJ whole genome shotgun (WGS) entry which is preliminary data.</text>
</comment>